<comment type="caution">
    <text evidence="1">The sequence shown here is derived from an EMBL/GenBank/DDBJ whole genome shotgun (WGS) entry which is preliminary data.</text>
</comment>
<keyword evidence="2" id="KW-1185">Reference proteome</keyword>
<dbReference type="GO" id="GO:0003700">
    <property type="term" value="F:DNA-binding transcription factor activity"/>
    <property type="evidence" value="ECO:0007669"/>
    <property type="project" value="InterPro"/>
</dbReference>
<dbReference type="SUPFAM" id="SSF88659">
    <property type="entry name" value="Sigma3 and sigma4 domains of RNA polymerase sigma factors"/>
    <property type="match status" value="1"/>
</dbReference>
<accession>A0A0R2CG51</accession>
<evidence type="ECO:0000313" key="2">
    <source>
        <dbReference type="Proteomes" id="UP000051789"/>
    </source>
</evidence>
<dbReference type="Proteomes" id="UP000051789">
    <property type="component" value="Unassembled WGS sequence"/>
</dbReference>
<name>A0A0R2CG51_9LACO</name>
<dbReference type="RefSeq" id="WP_054750800.1">
    <property type="nucleotide sequence ID" value="NZ_AYZK01000004.1"/>
</dbReference>
<organism evidence="1 2">
    <name type="scientific">Lacticaseibacillus thailandensis DSM 22698 = JCM 13996</name>
    <dbReference type="NCBI Taxonomy" id="1423810"/>
    <lineage>
        <taxon>Bacteria</taxon>
        <taxon>Bacillati</taxon>
        <taxon>Bacillota</taxon>
        <taxon>Bacilli</taxon>
        <taxon>Lactobacillales</taxon>
        <taxon>Lactobacillaceae</taxon>
        <taxon>Lacticaseibacillus</taxon>
    </lineage>
</organism>
<reference evidence="1 2" key="1">
    <citation type="journal article" date="2015" name="Genome Announc.">
        <title>Expanding the biotechnology potential of lactobacilli through comparative genomics of 213 strains and associated genera.</title>
        <authorList>
            <person name="Sun Z."/>
            <person name="Harris H.M."/>
            <person name="McCann A."/>
            <person name="Guo C."/>
            <person name="Argimon S."/>
            <person name="Zhang W."/>
            <person name="Yang X."/>
            <person name="Jeffery I.B."/>
            <person name="Cooney J.C."/>
            <person name="Kagawa T.F."/>
            <person name="Liu W."/>
            <person name="Song Y."/>
            <person name="Salvetti E."/>
            <person name="Wrobel A."/>
            <person name="Rasinkangas P."/>
            <person name="Parkhill J."/>
            <person name="Rea M.C."/>
            <person name="O'Sullivan O."/>
            <person name="Ritari J."/>
            <person name="Douillard F.P."/>
            <person name="Paul Ross R."/>
            <person name="Yang R."/>
            <person name="Briner A.E."/>
            <person name="Felis G.E."/>
            <person name="de Vos W.M."/>
            <person name="Barrangou R."/>
            <person name="Klaenhammer T.R."/>
            <person name="Caufield P.W."/>
            <person name="Cui Y."/>
            <person name="Zhang H."/>
            <person name="O'Toole P.W."/>
        </authorList>
    </citation>
    <scope>NUCLEOTIDE SEQUENCE [LARGE SCALE GENOMIC DNA]</scope>
    <source>
        <strain evidence="1 2">DSM 22698</strain>
    </source>
</reference>
<dbReference type="NCBIfam" id="TIGR02937">
    <property type="entry name" value="sigma70-ECF"/>
    <property type="match status" value="1"/>
</dbReference>
<dbReference type="EMBL" id="AYZK01000004">
    <property type="protein sequence ID" value="KRM86966.1"/>
    <property type="molecule type" value="Genomic_DNA"/>
</dbReference>
<dbReference type="PATRIC" id="fig|1423810.4.peg.1593"/>
<evidence type="ECO:0000313" key="1">
    <source>
        <dbReference type="EMBL" id="KRM86966.1"/>
    </source>
</evidence>
<dbReference type="GO" id="GO:0006352">
    <property type="term" value="P:DNA-templated transcription initiation"/>
    <property type="evidence" value="ECO:0007669"/>
    <property type="project" value="InterPro"/>
</dbReference>
<dbReference type="InterPro" id="IPR013324">
    <property type="entry name" value="RNA_pol_sigma_r3/r4-like"/>
</dbReference>
<dbReference type="AlphaFoldDB" id="A0A0R2CG51"/>
<dbReference type="OrthoDB" id="2326319at2"/>
<dbReference type="STRING" id="1423810.FD19_GL001547"/>
<proteinExistence type="predicted"/>
<gene>
    <name evidence="1" type="ORF">FD19_GL001547</name>
</gene>
<protein>
    <submittedName>
        <fullName evidence="1">Uncharacterized protein</fullName>
    </submittedName>
</protein>
<sequence>MTTEIDPAAWQAAYDFMSDHMPVLYAALHRLHILPQHADYDDLLQEARLVYIKYYCRYHDPRTTPTEITKFNRLAGHFVYLNLLAKLRTQWRRAEIAPQEPLMYWNEERFPSQVDLQGDYERQEFFATLLTTLHAQERDVVQLRRHGLNNTEVASLLGLSRYQVIRTMRKVRKQALLLLQAGY</sequence>
<dbReference type="InterPro" id="IPR014284">
    <property type="entry name" value="RNA_pol_sigma-70_dom"/>
</dbReference>